<gene>
    <name evidence="1" type="ORF">ACFSYC_15140</name>
</gene>
<reference evidence="2" key="1">
    <citation type="journal article" date="2019" name="Int. J. Syst. Evol. Microbiol.">
        <title>The Global Catalogue of Microorganisms (GCM) 10K type strain sequencing project: providing services to taxonomists for standard genome sequencing and annotation.</title>
        <authorList>
            <consortium name="The Broad Institute Genomics Platform"/>
            <consortium name="The Broad Institute Genome Sequencing Center for Infectious Disease"/>
            <person name="Wu L."/>
            <person name="Ma J."/>
        </authorList>
    </citation>
    <scope>NUCLEOTIDE SEQUENCE [LARGE SCALE GENOMIC DNA]</scope>
    <source>
        <strain evidence="2">KCTC 52232</strain>
    </source>
</reference>
<dbReference type="RefSeq" id="WP_377129320.1">
    <property type="nucleotide sequence ID" value="NZ_JBHUON010000020.1"/>
</dbReference>
<comment type="caution">
    <text evidence="1">The sequence shown here is derived from an EMBL/GenBank/DDBJ whole genome shotgun (WGS) entry which is preliminary data.</text>
</comment>
<dbReference type="EMBL" id="JBHUON010000020">
    <property type="protein sequence ID" value="MFD2866033.1"/>
    <property type="molecule type" value="Genomic_DNA"/>
</dbReference>
<keyword evidence="2" id="KW-1185">Reference proteome</keyword>
<evidence type="ECO:0000313" key="1">
    <source>
        <dbReference type="EMBL" id="MFD2866033.1"/>
    </source>
</evidence>
<accession>A0ABW5XRZ2</accession>
<name>A0ABW5XRZ2_9SPHI</name>
<protein>
    <submittedName>
        <fullName evidence="1">Uncharacterized protein</fullName>
    </submittedName>
</protein>
<organism evidence="1 2">
    <name type="scientific">Mucilaginibacter antarcticus</name>
    <dbReference type="NCBI Taxonomy" id="1855725"/>
    <lineage>
        <taxon>Bacteria</taxon>
        <taxon>Pseudomonadati</taxon>
        <taxon>Bacteroidota</taxon>
        <taxon>Sphingobacteriia</taxon>
        <taxon>Sphingobacteriales</taxon>
        <taxon>Sphingobacteriaceae</taxon>
        <taxon>Mucilaginibacter</taxon>
    </lineage>
</organism>
<proteinExistence type="predicted"/>
<sequence>MIAQQLKTIDGTLSIQLPSQLQEVTLGQLMQMQQVNPLTDLDAISILSGTAVDDLKNVKDFNDFDVFAETVLSLSNQIKYLYNSDAIPKKAGFTINGKMHEVNVISNLSIEPAGAFMAAREIIADEIQQHIEQHGEADWQERFNPSLKACCQVLAHYFYCRTTGNKYNDYQAGQFTETVKTLRVTEALPIAKHFFMSYPNLSKPKTGFWHRLRLLWRKRQAYNRSKTLSTSTP</sequence>
<dbReference type="Proteomes" id="UP001597601">
    <property type="component" value="Unassembled WGS sequence"/>
</dbReference>
<evidence type="ECO:0000313" key="2">
    <source>
        <dbReference type="Proteomes" id="UP001597601"/>
    </source>
</evidence>